<evidence type="ECO:0000313" key="4">
    <source>
        <dbReference type="Proteomes" id="UP000199406"/>
    </source>
</evidence>
<dbReference type="InterPro" id="IPR001387">
    <property type="entry name" value="Cro/C1-type_HTH"/>
</dbReference>
<dbReference type="SMART" id="SM00530">
    <property type="entry name" value="HTH_XRE"/>
    <property type="match status" value="1"/>
</dbReference>
<dbReference type="Gene3D" id="1.25.40.10">
    <property type="entry name" value="Tetratricopeptide repeat domain"/>
    <property type="match status" value="1"/>
</dbReference>
<accession>A0A1G7I3Z6</accession>
<keyword evidence="4" id="KW-1185">Reference proteome</keyword>
<dbReference type="Proteomes" id="UP000199406">
    <property type="component" value="Unassembled WGS sequence"/>
</dbReference>
<evidence type="ECO:0000256" key="1">
    <source>
        <dbReference type="SAM" id="MobiDB-lite"/>
    </source>
</evidence>
<dbReference type="PROSITE" id="PS50943">
    <property type="entry name" value="HTH_CROC1"/>
    <property type="match status" value="1"/>
</dbReference>
<dbReference type="AlphaFoldDB" id="A0A1G7I3Z6"/>
<dbReference type="InterPro" id="IPR027417">
    <property type="entry name" value="P-loop_NTPase"/>
</dbReference>
<name>A0A1G7I3Z6_9ACTN</name>
<dbReference type="STRING" id="1550231.SAMN05660662_0987"/>
<dbReference type="PANTHER" id="PTHR47691:SF3">
    <property type="entry name" value="HTH-TYPE TRANSCRIPTIONAL REGULATOR RV0890C-RELATED"/>
    <property type="match status" value="1"/>
</dbReference>
<dbReference type="InterPro" id="IPR010982">
    <property type="entry name" value="Lambda_DNA-bd_dom_sf"/>
</dbReference>
<evidence type="ECO:0000259" key="2">
    <source>
        <dbReference type="PROSITE" id="PS50943"/>
    </source>
</evidence>
<feature type="domain" description="HTH cro/C1-type" evidence="2">
    <location>
        <begin position="15"/>
        <end position="70"/>
    </location>
</feature>
<gene>
    <name evidence="3" type="ORF">SAMN05660662_0987</name>
</gene>
<dbReference type="EMBL" id="FNBT01000001">
    <property type="protein sequence ID" value="SDF07333.1"/>
    <property type="molecule type" value="Genomic_DNA"/>
</dbReference>
<feature type="region of interest" description="Disordered" evidence="1">
    <location>
        <begin position="1"/>
        <end position="24"/>
    </location>
</feature>
<dbReference type="RefSeq" id="WP_176946250.1">
    <property type="nucleotide sequence ID" value="NZ_FNBT01000001.1"/>
</dbReference>
<proteinExistence type="predicted"/>
<dbReference type="PRINTS" id="PR00364">
    <property type="entry name" value="DISEASERSIST"/>
</dbReference>
<protein>
    <submittedName>
        <fullName evidence="3">Predicted ATPase</fullName>
    </submittedName>
</protein>
<dbReference type="Gene3D" id="3.40.50.300">
    <property type="entry name" value="P-loop containing nucleotide triphosphate hydrolases"/>
    <property type="match status" value="1"/>
</dbReference>
<dbReference type="InterPro" id="IPR011990">
    <property type="entry name" value="TPR-like_helical_dom_sf"/>
</dbReference>
<dbReference type="PANTHER" id="PTHR47691">
    <property type="entry name" value="REGULATOR-RELATED"/>
    <property type="match status" value="1"/>
</dbReference>
<dbReference type="GO" id="GO:0016887">
    <property type="term" value="F:ATP hydrolysis activity"/>
    <property type="evidence" value="ECO:0007669"/>
    <property type="project" value="InterPro"/>
</dbReference>
<dbReference type="Pfam" id="PF13401">
    <property type="entry name" value="AAA_22"/>
    <property type="match status" value="1"/>
</dbReference>
<dbReference type="InterPro" id="IPR049945">
    <property type="entry name" value="AAA_22"/>
</dbReference>
<dbReference type="Pfam" id="PF25872">
    <property type="entry name" value="HTH_77"/>
    <property type="match status" value="1"/>
</dbReference>
<organism evidence="3 4">
    <name type="scientific">Blastococcus aurantiacus</name>
    <dbReference type="NCBI Taxonomy" id="1550231"/>
    <lineage>
        <taxon>Bacteria</taxon>
        <taxon>Bacillati</taxon>
        <taxon>Actinomycetota</taxon>
        <taxon>Actinomycetes</taxon>
        <taxon>Geodermatophilales</taxon>
        <taxon>Geodermatophilaceae</taxon>
        <taxon>Blastococcus</taxon>
    </lineage>
</organism>
<dbReference type="CDD" id="cd00093">
    <property type="entry name" value="HTH_XRE"/>
    <property type="match status" value="1"/>
</dbReference>
<dbReference type="InterPro" id="IPR058852">
    <property type="entry name" value="HTH_77"/>
</dbReference>
<dbReference type="SUPFAM" id="SSF52540">
    <property type="entry name" value="P-loop containing nucleoside triphosphate hydrolases"/>
    <property type="match status" value="1"/>
</dbReference>
<dbReference type="Gene3D" id="1.10.260.40">
    <property type="entry name" value="lambda repressor-like DNA-binding domains"/>
    <property type="match status" value="1"/>
</dbReference>
<sequence length="764" mass="79005">MSAASPGPGAFAEGLRSLRERRSLTQEELAARAGLTGKAVGALERGERRRPYPHTIRALADALDLDDDERAALAAAARPPSTPDGEGVHRLPARTTPLLGRDAEREEIVALLRSGTTRLLTLTGPGGVGKTSLALDVARTLAPDFPDGVAVAALAPVGEPALVLPTVARAVGAQALPAPLVDALAAYLGNRRQLVVLDNVEHVLACAGDVAELIARCPRLVVLATSRAALRVRAERERPLTPLAVPAGPGAAAVAASPAAQVFLDRAAAVGRPLPLDDATAAAVAAICRRLDGLPLALELAAAHARYLSPAALLDRLDASLASPSARDLPPRQRTMRATLDWSHDLLTAAEQRLLRRLSVFAGGFSLEAAQQVADDDVLPVLAGLVEQSLVLPEPDAAPRYRVLEPIRQYAAARLQQAGEADAVADRAADFFAGLAARARTGLRTAEQAGWLDALSRDHDNLGAALRRLLDRGDPRTAATLLADTWLYWALRGHTVEGLGWVRVVAAAGGTGAALHLAGAALGLAAGDLPGTARAAEAAVAGARAAGDQDVLAEALLFAGMAAVFTGAFDTARNRLAEVDALPRSPGRRWVDAHSAMTHGQLAFVAGDLAGGTAALAEAERLARELASPFSLATALNVQASVALAADDDATALDCWAEAGALAAEVGTSWTLAYTLPGLAIVAARRGLPELAAELFAAGSATAEADSVAVTFPPDLAVAAQWLHTVRAELGERDFTAAWERGRGLRPSDVPRVAELISDRSAPG</sequence>
<dbReference type="GO" id="GO:0003677">
    <property type="term" value="F:DNA binding"/>
    <property type="evidence" value="ECO:0007669"/>
    <property type="project" value="InterPro"/>
</dbReference>
<dbReference type="SUPFAM" id="SSF47413">
    <property type="entry name" value="lambda repressor-like DNA-binding domains"/>
    <property type="match status" value="1"/>
</dbReference>
<dbReference type="Pfam" id="PF13560">
    <property type="entry name" value="HTH_31"/>
    <property type="match status" value="1"/>
</dbReference>
<reference evidence="4" key="1">
    <citation type="submission" date="2016-10" db="EMBL/GenBank/DDBJ databases">
        <authorList>
            <person name="Varghese N."/>
            <person name="Submissions S."/>
        </authorList>
    </citation>
    <scope>NUCLEOTIDE SEQUENCE [LARGE SCALE GENOMIC DNA]</scope>
    <source>
        <strain evidence="4">DSM 44268</strain>
    </source>
</reference>
<evidence type="ECO:0000313" key="3">
    <source>
        <dbReference type="EMBL" id="SDF07333.1"/>
    </source>
</evidence>